<feature type="region of interest" description="Disordered" evidence="1">
    <location>
        <begin position="185"/>
        <end position="204"/>
    </location>
</feature>
<sequence>MSIDRCLVVYVDRYFPSGLMETLENSCFFHGKATDHCRSVLLILCRSSLQTSRRSTLQLSVDRCFSLRFQFSSMVANPDCKTIHLLIISSSFQMLRDLFLLIPQGPHISLTDGTDLELEKEEEAATNSDMCFLIHENKEKWIRLQTTNLKKIRLGLRWTTAAIDGSSSDEDTQLETASLAFSDARKENGGSPIYKKRKGDLGLP</sequence>
<comment type="caution">
    <text evidence="2">The sequence shown here is derived from an EMBL/GenBank/DDBJ whole genome shotgun (WGS) entry which is preliminary data.</text>
</comment>
<evidence type="ECO:0000256" key="1">
    <source>
        <dbReference type="SAM" id="MobiDB-lite"/>
    </source>
</evidence>
<evidence type="ECO:0000313" key="3">
    <source>
        <dbReference type="Proteomes" id="UP000266723"/>
    </source>
</evidence>
<organism evidence="2 3">
    <name type="scientific">Brassica cretica</name>
    <name type="common">Mustard</name>
    <dbReference type="NCBI Taxonomy" id="69181"/>
    <lineage>
        <taxon>Eukaryota</taxon>
        <taxon>Viridiplantae</taxon>
        <taxon>Streptophyta</taxon>
        <taxon>Embryophyta</taxon>
        <taxon>Tracheophyta</taxon>
        <taxon>Spermatophyta</taxon>
        <taxon>Magnoliopsida</taxon>
        <taxon>eudicotyledons</taxon>
        <taxon>Gunneridae</taxon>
        <taxon>Pentapetalae</taxon>
        <taxon>rosids</taxon>
        <taxon>malvids</taxon>
        <taxon>Brassicales</taxon>
        <taxon>Brassicaceae</taxon>
        <taxon>Brassiceae</taxon>
        <taxon>Brassica</taxon>
    </lineage>
</organism>
<proteinExistence type="predicted"/>
<name>A0ABQ7DLI5_BRACR</name>
<reference evidence="2 3" key="1">
    <citation type="journal article" date="2020" name="BMC Genomics">
        <title>Intraspecific diversification of the crop wild relative Brassica cretica Lam. using demographic model selection.</title>
        <authorList>
            <person name="Kioukis A."/>
            <person name="Michalopoulou V.A."/>
            <person name="Briers L."/>
            <person name="Pirintsos S."/>
            <person name="Studholme D.J."/>
            <person name="Pavlidis P."/>
            <person name="Sarris P.F."/>
        </authorList>
    </citation>
    <scope>NUCLEOTIDE SEQUENCE [LARGE SCALE GENOMIC DNA]</scope>
    <source>
        <strain evidence="3">cv. PFS-1207/04</strain>
    </source>
</reference>
<dbReference type="Proteomes" id="UP000266723">
    <property type="component" value="Unassembled WGS sequence"/>
</dbReference>
<dbReference type="EMBL" id="QGKV02000649">
    <property type="protein sequence ID" value="KAF3578883.1"/>
    <property type="molecule type" value="Genomic_DNA"/>
</dbReference>
<accession>A0ABQ7DLI5</accession>
<keyword evidence="3" id="KW-1185">Reference proteome</keyword>
<evidence type="ECO:0000313" key="2">
    <source>
        <dbReference type="EMBL" id="KAF3578883.1"/>
    </source>
</evidence>
<protein>
    <submittedName>
        <fullName evidence="2">Uncharacterized protein</fullName>
    </submittedName>
</protein>
<gene>
    <name evidence="2" type="ORF">DY000_02031389</name>
</gene>